<protein>
    <submittedName>
        <fullName evidence="1">Uncharacterized protein</fullName>
    </submittedName>
</protein>
<proteinExistence type="predicted"/>
<accession>A0A2G8LDX1</accession>
<evidence type="ECO:0000313" key="1">
    <source>
        <dbReference type="EMBL" id="PIK58433.1"/>
    </source>
</evidence>
<dbReference type="AlphaFoldDB" id="A0A2G8LDX1"/>
<sequence length="130" mass="14518">MTQAAFDAMNYEKLNHEPSVKSFDEWKDYVFHSAGSLIGHSYLIQIRKEPVDGYNYLMSSPVILQNEVSPVKGLSHSEILQALKGGSAIEKAKDLCHHYVGTAKEAIKEFPNQEAKGALNNLLHALTTFR</sequence>
<name>A0A2G8LDX1_STIJA</name>
<evidence type="ECO:0000313" key="2">
    <source>
        <dbReference type="Proteomes" id="UP000230750"/>
    </source>
</evidence>
<dbReference type="Proteomes" id="UP000230750">
    <property type="component" value="Unassembled WGS sequence"/>
</dbReference>
<dbReference type="EMBL" id="MRZV01000113">
    <property type="protein sequence ID" value="PIK58433.1"/>
    <property type="molecule type" value="Genomic_DNA"/>
</dbReference>
<reference evidence="1 2" key="1">
    <citation type="journal article" date="2017" name="PLoS Biol.">
        <title>The sea cucumber genome provides insights into morphological evolution and visceral regeneration.</title>
        <authorList>
            <person name="Zhang X."/>
            <person name="Sun L."/>
            <person name="Yuan J."/>
            <person name="Sun Y."/>
            <person name="Gao Y."/>
            <person name="Zhang L."/>
            <person name="Li S."/>
            <person name="Dai H."/>
            <person name="Hamel J.F."/>
            <person name="Liu C."/>
            <person name="Yu Y."/>
            <person name="Liu S."/>
            <person name="Lin W."/>
            <person name="Guo K."/>
            <person name="Jin S."/>
            <person name="Xu P."/>
            <person name="Storey K.B."/>
            <person name="Huan P."/>
            <person name="Zhang T."/>
            <person name="Zhou Y."/>
            <person name="Zhang J."/>
            <person name="Lin C."/>
            <person name="Li X."/>
            <person name="Xing L."/>
            <person name="Huo D."/>
            <person name="Sun M."/>
            <person name="Wang L."/>
            <person name="Mercier A."/>
            <person name="Li F."/>
            <person name="Yang H."/>
            <person name="Xiang J."/>
        </authorList>
    </citation>
    <scope>NUCLEOTIDE SEQUENCE [LARGE SCALE GENOMIC DNA]</scope>
    <source>
        <strain evidence="1">Shaxun</strain>
        <tissue evidence="1">Muscle</tissue>
    </source>
</reference>
<keyword evidence="2" id="KW-1185">Reference proteome</keyword>
<gene>
    <name evidence="1" type="ORF">BSL78_04654</name>
</gene>
<organism evidence="1 2">
    <name type="scientific">Stichopus japonicus</name>
    <name type="common">Sea cucumber</name>
    <dbReference type="NCBI Taxonomy" id="307972"/>
    <lineage>
        <taxon>Eukaryota</taxon>
        <taxon>Metazoa</taxon>
        <taxon>Echinodermata</taxon>
        <taxon>Eleutherozoa</taxon>
        <taxon>Echinozoa</taxon>
        <taxon>Holothuroidea</taxon>
        <taxon>Aspidochirotacea</taxon>
        <taxon>Aspidochirotida</taxon>
        <taxon>Stichopodidae</taxon>
        <taxon>Apostichopus</taxon>
    </lineage>
</organism>
<comment type="caution">
    <text evidence="1">The sequence shown here is derived from an EMBL/GenBank/DDBJ whole genome shotgun (WGS) entry which is preliminary data.</text>
</comment>